<dbReference type="RefSeq" id="XP_008293014.1">
    <property type="nucleotide sequence ID" value="XM_008294792.1"/>
</dbReference>
<dbReference type="OrthoDB" id="9940220at2759"/>
<dbReference type="PANTHER" id="PTHR19944">
    <property type="entry name" value="MHC CLASS II-RELATED"/>
    <property type="match status" value="1"/>
</dbReference>
<keyword evidence="10" id="KW-1185">Reference proteome</keyword>
<dbReference type="InterPro" id="IPR007110">
    <property type="entry name" value="Ig-like_dom"/>
</dbReference>
<dbReference type="PROSITE" id="PS50835">
    <property type="entry name" value="IG_LIKE"/>
    <property type="match status" value="1"/>
</dbReference>
<evidence type="ECO:0000313" key="11">
    <source>
        <dbReference type="RefSeq" id="XP_008293014.1"/>
    </source>
</evidence>
<proteinExistence type="predicted"/>
<dbReference type="Proteomes" id="UP000694891">
    <property type="component" value="Unplaced"/>
</dbReference>
<gene>
    <name evidence="11" type="primary">LOC103366925</name>
</gene>
<keyword evidence="2 6" id="KW-0812">Transmembrane</keyword>
<dbReference type="GO" id="GO:0019882">
    <property type="term" value="P:antigen processing and presentation"/>
    <property type="evidence" value="ECO:0007669"/>
    <property type="project" value="InterPro"/>
</dbReference>
<reference evidence="9" key="1">
    <citation type="submission" date="2023-09" db="UniProtKB">
        <authorList>
            <consortium name="Ensembl"/>
        </authorList>
    </citation>
    <scope>IDENTIFICATION</scope>
</reference>
<feature type="signal peptide" evidence="7">
    <location>
        <begin position="1"/>
        <end position="20"/>
    </location>
</feature>
<dbReference type="Pfam" id="PF00969">
    <property type="entry name" value="MHC_II_beta"/>
    <property type="match status" value="1"/>
</dbReference>
<dbReference type="Gene3D" id="3.10.320.10">
    <property type="entry name" value="Class II Histocompatibility Antigen, M Beta Chain, Chain B, domain 1"/>
    <property type="match status" value="1"/>
</dbReference>
<dbReference type="SMART" id="SM00407">
    <property type="entry name" value="IGc1"/>
    <property type="match status" value="1"/>
</dbReference>
<dbReference type="InterPro" id="IPR050160">
    <property type="entry name" value="MHC/Immunoglobulin"/>
</dbReference>
<keyword evidence="3 6" id="KW-1133">Transmembrane helix</keyword>
<dbReference type="GeneTree" id="ENSGT00950000183127"/>
<evidence type="ECO:0000256" key="1">
    <source>
        <dbReference type="ARBA" id="ARBA00004479"/>
    </source>
</evidence>
<dbReference type="STRING" id="144197.ENSSPAP00000020154"/>
<dbReference type="InterPro" id="IPR014745">
    <property type="entry name" value="MHC_II_a/b_N"/>
</dbReference>
<dbReference type="InterPro" id="IPR013783">
    <property type="entry name" value="Ig-like_fold"/>
</dbReference>
<dbReference type="Ensembl" id="ENSSPAT00000020466.1">
    <property type="protein sequence ID" value="ENSSPAP00000020154.1"/>
    <property type="gene ID" value="ENSSPAG00000015215.1"/>
</dbReference>
<keyword evidence="4" id="KW-1015">Disulfide bond</keyword>
<evidence type="ECO:0000259" key="8">
    <source>
        <dbReference type="PROSITE" id="PS50835"/>
    </source>
</evidence>
<dbReference type="GO" id="GO:0042613">
    <property type="term" value="C:MHC class II protein complex"/>
    <property type="evidence" value="ECO:0007669"/>
    <property type="project" value="InterPro"/>
</dbReference>
<dbReference type="InterPro" id="IPR036179">
    <property type="entry name" value="Ig-like_dom_sf"/>
</dbReference>
<evidence type="ECO:0000256" key="6">
    <source>
        <dbReference type="SAM" id="Phobius"/>
    </source>
</evidence>
<keyword evidence="7" id="KW-0732">Signal</keyword>
<evidence type="ECO:0000256" key="3">
    <source>
        <dbReference type="ARBA" id="ARBA00022989"/>
    </source>
</evidence>
<dbReference type="SUPFAM" id="SSF54452">
    <property type="entry name" value="MHC antigen-recognition domain"/>
    <property type="match status" value="1"/>
</dbReference>
<keyword evidence="6" id="KW-0472">Membrane</keyword>
<dbReference type="InterPro" id="IPR000353">
    <property type="entry name" value="MHC_II_b_N"/>
</dbReference>
<evidence type="ECO:0000256" key="4">
    <source>
        <dbReference type="ARBA" id="ARBA00023157"/>
    </source>
</evidence>
<reference evidence="11" key="2">
    <citation type="submission" date="2025-04" db="UniProtKB">
        <authorList>
            <consortium name="RefSeq"/>
        </authorList>
    </citation>
    <scope>IDENTIFICATION</scope>
</reference>
<dbReference type="AlphaFoldDB" id="A0A3B5AQU2"/>
<protein>
    <submittedName>
        <fullName evidence="9 11">H-2 class II histocompatibility antigen, E-S beta chain-like</fullName>
    </submittedName>
</protein>
<dbReference type="GeneID" id="103366925"/>
<evidence type="ECO:0000256" key="5">
    <source>
        <dbReference type="ARBA" id="ARBA00023180"/>
    </source>
</evidence>
<comment type="subcellular location">
    <subcellularLocation>
        <location evidence="1">Membrane</location>
        <topology evidence="1">Single-pass type I membrane protein</topology>
    </subcellularLocation>
</comment>
<organism evidence="9">
    <name type="scientific">Stegastes partitus</name>
    <name type="common">bicolor damselfish</name>
    <dbReference type="NCBI Taxonomy" id="144197"/>
    <lineage>
        <taxon>Eukaryota</taxon>
        <taxon>Metazoa</taxon>
        <taxon>Chordata</taxon>
        <taxon>Craniata</taxon>
        <taxon>Vertebrata</taxon>
        <taxon>Euteleostomi</taxon>
        <taxon>Actinopterygii</taxon>
        <taxon>Neopterygii</taxon>
        <taxon>Teleostei</taxon>
        <taxon>Neoteleostei</taxon>
        <taxon>Acanthomorphata</taxon>
        <taxon>Ovalentaria</taxon>
        <taxon>Pomacentridae</taxon>
        <taxon>Stegastes</taxon>
    </lineage>
</organism>
<dbReference type="Pfam" id="PF07654">
    <property type="entry name" value="C1-set"/>
    <property type="match status" value="1"/>
</dbReference>
<feature type="domain" description="Ig-like" evidence="8">
    <location>
        <begin position="112"/>
        <end position="200"/>
    </location>
</feature>
<feature type="chain" id="PRO_5044591958" evidence="7">
    <location>
        <begin position="21"/>
        <end position="260"/>
    </location>
</feature>
<sequence>MASSSVSFWLLFITISTAGGFVYYTMDYCVFNSTELMGIEYIRSVYYNKLELTRFSSSLRRFVGYSNYGVRIAEQFNINLVTLNHMRSMKERYCQHNVHLYYNNILSKAVKPNVVLYSVAPPFGHHAAMLVCSVYNFYPKVISVNWLRDGKRVTSNITSTDVMEEGDWFYQVHSHLEYTPRSGEKISCVVEHPSLKEPLRTDWDPSMPGSESNKIAIGASGLVLGLVLFLAEFINYKRKPKDVLWSEPPTKAGSWTSTGL</sequence>
<evidence type="ECO:0000256" key="2">
    <source>
        <dbReference type="ARBA" id="ARBA00022692"/>
    </source>
</evidence>
<evidence type="ECO:0000313" key="10">
    <source>
        <dbReference type="Proteomes" id="UP000694891"/>
    </source>
</evidence>
<dbReference type="GO" id="GO:0006955">
    <property type="term" value="P:immune response"/>
    <property type="evidence" value="ECO:0007669"/>
    <property type="project" value="InterPro"/>
</dbReference>
<feature type="transmembrane region" description="Helical" evidence="6">
    <location>
        <begin position="215"/>
        <end position="234"/>
    </location>
</feature>
<dbReference type="PANTHER" id="PTHR19944:SF99">
    <property type="entry name" value="HLA CLASS II HISTOCOMPATIBILITY ANTIGEN, DRB1 BETA CHAIN"/>
    <property type="match status" value="1"/>
</dbReference>
<name>A0A3B5AQU2_9TELE</name>
<evidence type="ECO:0000313" key="9">
    <source>
        <dbReference type="Ensembl" id="ENSSPAP00000020154.1"/>
    </source>
</evidence>
<dbReference type="Gene3D" id="2.60.40.10">
    <property type="entry name" value="Immunoglobulins"/>
    <property type="match status" value="1"/>
</dbReference>
<accession>A0A3B5AQU2</accession>
<dbReference type="InterPro" id="IPR011162">
    <property type="entry name" value="MHC_I/II-like_Ag-recog"/>
</dbReference>
<evidence type="ECO:0000256" key="7">
    <source>
        <dbReference type="SAM" id="SignalP"/>
    </source>
</evidence>
<dbReference type="SMART" id="SM00921">
    <property type="entry name" value="MHC_II_beta"/>
    <property type="match status" value="1"/>
</dbReference>
<dbReference type="SUPFAM" id="SSF48726">
    <property type="entry name" value="Immunoglobulin"/>
    <property type="match status" value="1"/>
</dbReference>
<dbReference type="InterPro" id="IPR003597">
    <property type="entry name" value="Ig_C1-set"/>
</dbReference>
<keyword evidence="5" id="KW-0325">Glycoprotein</keyword>